<evidence type="ECO:0000256" key="1">
    <source>
        <dbReference type="ARBA" id="ARBA00022448"/>
    </source>
</evidence>
<dbReference type="GO" id="GO:0042941">
    <property type="term" value="P:D-alanine transmembrane transport"/>
    <property type="evidence" value="ECO:0007669"/>
    <property type="project" value="TreeGrafter"/>
</dbReference>
<comment type="caution">
    <text evidence="5">The sequence shown here is derived from an EMBL/GenBank/DDBJ whole genome shotgun (WGS) entry which is preliminary data.</text>
</comment>
<dbReference type="SUPFAM" id="SSF52540">
    <property type="entry name" value="P-loop containing nucleoside triphosphate hydrolases"/>
    <property type="match status" value="1"/>
</dbReference>
<dbReference type="PANTHER" id="PTHR45772:SF7">
    <property type="entry name" value="AMINO ACID ABC TRANSPORTER ATP-BINDING PROTEIN"/>
    <property type="match status" value="1"/>
</dbReference>
<dbReference type="GO" id="GO:0005886">
    <property type="term" value="C:plasma membrane"/>
    <property type="evidence" value="ECO:0007669"/>
    <property type="project" value="TreeGrafter"/>
</dbReference>
<evidence type="ECO:0000313" key="6">
    <source>
        <dbReference type="Proteomes" id="UP000248021"/>
    </source>
</evidence>
<dbReference type="GO" id="GO:0016887">
    <property type="term" value="F:ATP hydrolysis activity"/>
    <property type="evidence" value="ECO:0007669"/>
    <property type="project" value="InterPro"/>
</dbReference>
<organism evidence="5 6">
    <name type="scientific">Chelatococcus asaccharovorans</name>
    <dbReference type="NCBI Taxonomy" id="28210"/>
    <lineage>
        <taxon>Bacteria</taxon>
        <taxon>Pseudomonadati</taxon>
        <taxon>Pseudomonadota</taxon>
        <taxon>Alphaproteobacteria</taxon>
        <taxon>Hyphomicrobiales</taxon>
        <taxon>Chelatococcaceae</taxon>
        <taxon>Chelatococcus</taxon>
    </lineage>
</organism>
<proteinExistence type="predicted"/>
<keyword evidence="6" id="KW-1185">Reference proteome</keyword>
<keyword evidence="2" id="KW-0547">Nucleotide-binding</keyword>
<name>A0A2V3TWV7_9HYPH</name>
<dbReference type="InterPro" id="IPR051120">
    <property type="entry name" value="ABC_AA/LPS_Transport"/>
</dbReference>
<dbReference type="AlphaFoldDB" id="A0A2V3TWV7"/>
<accession>A0A2V3TWV7</accession>
<evidence type="ECO:0000313" key="5">
    <source>
        <dbReference type="EMBL" id="PXW54138.1"/>
    </source>
</evidence>
<dbReference type="GO" id="GO:0015808">
    <property type="term" value="P:L-alanine transport"/>
    <property type="evidence" value="ECO:0007669"/>
    <property type="project" value="TreeGrafter"/>
</dbReference>
<keyword evidence="1" id="KW-0813">Transport</keyword>
<dbReference type="PROSITE" id="PS50893">
    <property type="entry name" value="ABC_TRANSPORTER_2"/>
    <property type="match status" value="1"/>
</dbReference>
<dbReference type="EMBL" id="QJJK01000012">
    <property type="protein sequence ID" value="PXW54138.1"/>
    <property type="molecule type" value="Genomic_DNA"/>
</dbReference>
<dbReference type="InterPro" id="IPR003593">
    <property type="entry name" value="AAA+_ATPase"/>
</dbReference>
<protein>
    <submittedName>
        <fullName evidence="5">Amino acid/amide ABC transporter ATP-binding protein 1 (HAAT family)</fullName>
    </submittedName>
</protein>
<dbReference type="GO" id="GO:1903806">
    <property type="term" value="P:L-isoleucine import across plasma membrane"/>
    <property type="evidence" value="ECO:0007669"/>
    <property type="project" value="TreeGrafter"/>
</dbReference>
<dbReference type="CDD" id="cd03219">
    <property type="entry name" value="ABC_Mj1267_LivG_branched"/>
    <property type="match status" value="1"/>
</dbReference>
<dbReference type="Proteomes" id="UP000248021">
    <property type="component" value="Unassembled WGS sequence"/>
</dbReference>
<dbReference type="GO" id="GO:0015188">
    <property type="term" value="F:L-isoleucine transmembrane transporter activity"/>
    <property type="evidence" value="ECO:0007669"/>
    <property type="project" value="TreeGrafter"/>
</dbReference>
<dbReference type="Gene3D" id="3.40.50.300">
    <property type="entry name" value="P-loop containing nucleotide triphosphate hydrolases"/>
    <property type="match status" value="1"/>
</dbReference>
<dbReference type="GO" id="GO:0005524">
    <property type="term" value="F:ATP binding"/>
    <property type="evidence" value="ECO:0007669"/>
    <property type="project" value="UniProtKB-KW"/>
</dbReference>
<dbReference type="OrthoDB" id="9779872at2"/>
<gene>
    <name evidence="5" type="ORF">C7450_112167</name>
</gene>
<sequence>MRNALLEVTDLSRRFGGLTAVDGLNFHVNDGEIVSIIGPNGAGKTTAFNLITCIYPPSAGAISFDGLNLVGLPLHRIAAAGIGRTFQNLRVFANLTARENILVGLTRHARASFLETLFHGGRFRAEEEALAAEADRLVALLDLTPVADQLVRNLPYGDQRRVEIARALATKPKILLLDEPAAGMTPPEIEELNGMIRRLRDELGKTVLMVEHHMSLVMEISDRIIVMDQGRKIAEGTPDEVRSNPLVISAYLGSGVV</sequence>
<evidence type="ECO:0000259" key="4">
    <source>
        <dbReference type="PROSITE" id="PS50893"/>
    </source>
</evidence>
<dbReference type="GO" id="GO:1903805">
    <property type="term" value="P:L-valine import across plasma membrane"/>
    <property type="evidence" value="ECO:0007669"/>
    <property type="project" value="TreeGrafter"/>
</dbReference>
<reference evidence="5 6" key="1">
    <citation type="submission" date="2018-05" db="EMBL/GenBank/DDBJ databases">
        <title>Genomic Encyclopedia of Type Strains, Phase IV (KMG-IV): sequencing the most valuable type-strain genomes for metagenomic binning, comparative biology and taxonomic classification.</title>
        <authorList>
            <person name="Goeker M."/>
        </authorList>
    </citation>
    <scope>NUCLEOTIDE SEQUENCE [LARGE SCALE GENOMIC DNA]</scope>
    <source>
        <strain evidence="5 6">DSM 6462</strain>
    </source>
</reference>
<dbReference type="InterPro" id="IPR003439">
    <property type="entry name" value="ABC_transporter-like_ATP-bd"/>
</dbReference>
<dbReference type="GO" id="GO:0005304">
    <property type="term" value="F:L-valine transmembrane transporter activity"/>
    <property type="evidence" value="ECO:0007669"/>
    <property type="project" value="TreeGrafter"/>
</dbReference>
<dbReference type="GO" id="GO:0015192">
    <property type="term" value="F:L-phenylalanine transmembrane transporter activity"/>
    <property type="evidence" value="ECO:0007669"/>
    <property type="project" value="TreeGrafter"/>
</dbReference>
<dbReference type="RefSeq" id="WP_110377373.1">
    <property type="nucleotide sequence ID" value="NZ_JAHBRY010000002.1"/>
</dbReference>
<dbReference type="InterPro" id="IPR027417">
    <property type="entry name" value="P-loop_NTPase"/>
</dbReference>
<dbReference type="InterPro" id="IPR032823">
    <property type="entry name" value="BCA_ABC_TP_C"/>
</dbReference>
<dbReference type="Pfam" id="PF00005">
    <property type="entry name" value="ABC_tran"/>
    <property type="match status" value="1"/>
</dbReference>
<dbReference type="Pfam" id="PF12399">
    <property type="entry name" value="BCA_ABC_TP_C"/>
    <property type="match status" value="1"/>
</dbReference>
<feature type="domain" description="ABC transporter" evidence="4">
    <location>
        <begin position="6"/>
        <end position="254"/>
    </location>
</feature>
<dbReference type="FunFam" id="3.40.50.300:FF:000421">
    <property type="entry name" value="Branched-chain amino acid ABC transporter ATP-binding protein"/>
    <property type="match status" value="1"/>
</dbReference>
<dbReference type="SMART" id="SM00382">
    <property type="entry name" value="AAA"/>
    <property type="match status" value="1"/>
</dbReference>
<keyword evidence="3 5" id="KW-0067">ATP-binding</keyword>
<dbReference type="PANTHER" id="PTHR45772">
    <property type="entry name" value="CONSERVED COMPONENT OF ABC TRANSPORTER FOR NATURAL AMINO ACIDS-RELATED"/>
    <property type="match status" value="1"/>
</dbReference>
<evidence type="ECO:0000256" key="3">
    <source>
        <dbReference type="ARBA" id="ARBA00022840"/>
    </source>
</evidence>
<evidence type="ECO:0000256" key="2">
    <source>
        <dbReference type="ARBA" id="ARBA00022741"/>
    </source>
</evidence>